<comment type="caution">
    <text evidence="1">The sequence shown here is derived from an EMBL/GenBank/DDBJ whole genome shotgun (WGS) entry which is preliminary data.</text>
</comment>
<gene>
    <name evidence="1" type="ORF">DWY20_04290</name>
</gene>
<reference evidence="1 2" key="1">
    <citation type="submission" date="2018-08" db="EMBL/GenBank/DDBJ databases">
        <title>A genome reference for cultivated species of the human gut microbiota.</title>
        <authorList>
            <person name="Zou Y."/>
            <person name="Xue W."/>
            <person name="Luo G."/>
        </authorList>
    </citation>
    <scope>NUCLEOTIDE SEQUENCE [LARGE SCALE GENOMIC DNA]</scope>
    <source>
        <strain evidence="1 2">AF24-2</strain>
    </source>
</reference>
<dbReference type="RefSeq" id="WP_118431372.1">
    <property type="nucleotide sequence ID" value="NZ_QRUU01000011.1"/>
</dbReference>
<sequence>MAKDKDNWSHKNDYPIEEIWNTNNMLAQDIAQRLTAFKALEKHGHPADMKDMREWNNTIQKMIDAFELMKYSRVVDKNEQKAIDEGLQLFCEYFSYLWD</sequence>
<accession>A0A412GUT8</accession>
<organism evidence="1 2">
    <name type="scientific">Phocaeicola coprocola</name>
    <dbReference type="NCBI Taxonomy" id="310298"/>
    <lineage>
        <taxon>Bacteria</taxon>
        <taxon>Pseudomonadati</taxon>
        <taxon>Bacteroidota</taxon>
        <taxon>Bacteroidia</taxon>
        <taxon>Bacteroidales</taxon>
        <taxon>Bacteroidaceae</taxon>
        <taxon>Phocaeicola</taxon>
    </lineage>
</organism>
<dbReference type="EMBL" id="QRUU01000011">
    <property type="protein sequence ID" value="RGR98594.1"/>
    <property type="molecule type" value="Genomic_DNA"/>
</dbReference>
<proteinExistence type="predicted"/>
<dbReference type="AlphaFoldDB" id="A0A412GUT8"/>
<evidence type="ECO:0000313" key="2">
    <source>
        <dbReference type="Proteomes" id="UP000285864"/>
    </source>
</evidence>
<protein>
    <submittedName>
        <fullName evidence="1">Uncharacterized protein</fullName>
    </submittedName>
</protein>
<name>A0A412GUT8_9BACT</name>
<evidence type="ECO:0000313" key="1">
    <source>
        <dbReference type="EMBL" id="RGR98594.1"/>
    </source>
</evidence>
<dbReference type="Proteomes" id="UP000285864">
    <property type="component" value="Unassembled WGS sequence"/>
</dbReference>
<keyword evidence="2" id="KW-1185">Reference proteome</keyword>